<name>A0AAW4LE62_9BACT</name>
<dbReference type="AlphaFoldDB" id="A0AAW4LE62"/>
<gene>
    <name evidence="1" type="ORF">KI809_14125</name>
</gene>
<sequence length="57" mass="6645">MINEQQVSFEKQTELTEIHLETDYQRKDLKARRAATKLSLYDGSKKLKHSVPKGKKV</sequence>
<reference evidence="1 2" key="1">
    <citation type="submission" date="2021-05" db="EMBL/GenBank/DDBJ databases">
        <title>The draft genome of Geobacter pelophilus DSM 12255.</title>
        <authorList>
            <person name="Xu Z."/>
            <person name="Masuda Y."/>
            <person name="Itoh H."/>
            <person name="Senoo K."/>
        </authorList>
    </citation>
    <scope>NUCLEOTIDE SEQUENCE [LARGE SCALE GENOMIC DNA]</scope>
    <source>
        <strain evidence="1 2">DSM 12255</strain>
    </source>
</reference>
<dbReference type="EMBL" id="JAHCVJ010000005">
    <property type="protein sequence ID" value="MBT0665441.1"/>
    <property type="molecule type" value="Genomic_DNA"/>
</dbReference>
<evidence type="ECO:0000313" key="2">
    <source>
        <dbReference type="Proteomes" id="UP000811899"/>
    </source>
</evidence>
<evidence type="ECO:0000313" key="1">
    <source>
        <dbReference type="EMBL" id="MBT0665441.1"/>
    </source>
</evidence>
<dbReference type="RefSeq" id="WP_214172203.1">
    <property type="nucleotide sequence ID" value="NZ_JAHCVJ010000005.1"/>
</dbReference>
<dbReference type="Proteomes" id="UP000811899">
    <property type="component" value="Unassembled WGS sequence"/>
</dbReference>
<organism evidence="1 2">
    <name type="scientific">Geoanaerobacter pelophilus</name>
    <dbReference type="NCBI Taxonomy" id="60036"/>
    <lineage>
        <taxon>Bacteria</taxon>
        <taxon>Pseudomonadati</taxon>
        <taxon>Thermodesulfobacteriota</taxon>
        <taxon>Desulfuromonadia</taxon>
        <taxon>Geobacterales</taxon>
        <taxon>Geobacteraceae</taxon>
        <taxon>Geoanaerobacter</taxon>
    </lineage>
</organism>
<keyword evidence="2" id="KW-1185">Reference proteome</keyword>
<accession>A0AAW4LE62</accession>
<proteinExistence type="predicted"/>
<protein>
    <submittedName>
        <fullName evidence="1">Uncharacterized protein</fullName>
    </submittedName>
</protein>
<comment type="caution">
    <text evidence="1">The sequence shown here is derived from an EMBL/GenBank/DDBJ whole genome shotgun (WGS) entry which is preliminary data.</text>
</comment>